<dbReference type="EMBL" id="CAACVJ010000268">
    <property type="protein sequence ID" value="VEP15504.1"/>
    <property type="molecule type" value="Genomic_DNA"/>
</dbReference>
<gene>
    <name evidence="1" type="ORF">H1P_340030</name>
</gene>
<evidence type="ECO:0000313" key="1">
    <source>
        <dbReference type="EMBL" id="VEP15504.1"/>
    </source>
</evidence>
<organism evidence="1 2">
    <name type="scientific">Hyella patelloides LEGE 07179</name>
    <dbReference type="NCBI Taxonomy" id="945734"/>
    <lineage>
        <taxon>Bacteria</taxon>
        <taxon>Bacillati</taxon>
        <taxon>Cyanobacteriota</taxon>
        <taxon>Cyanophyceae</taxon>
        <taxon>Pleurocapsales</taxon>
        <taxon>Hyellaceae</taxon>
        <taxon>Hyella</taxon>
    </lineage>
</organism>
<reference evidence="1 2" key="1">
    <citation type="submission" date="2019-01" db="EMBL/GenBank/DDBJ databases">
        <authorList>
            <person name="Brito A."/>
        </authorList>
    </citation>
    <scope>NUCLEOTIDE SEQUENCE [LARGE SCALE GENOMIC DNA]</scope>
    <source>
        <strain evidence="1">1</strain>
    </source>
</reference>
<dbReference type="Proteomes" id="UP000320055">
    <property type="component" value="Unassembled WGS sequence"/>
</dbReference>
<dbReference type="AlphaFoldDB" id="A0A563VVK3"/>
<proteinExistence type="predicted"/>
<evidence type="ECO:0000313" key="2">
    <source>
        <dbReference type="Proteomes" id="UP000320055"/>
    </source>
</evidence>
<keyword evidence="2" id="KW-1185">Reference proteome</keyword>
<accession>A0A563VVK3</accession>
<name>A0A563VVK3_9CYAN</name>
<sequence>MPLTTLSLPNQPSTTIKRRYKSNKKIKHTEIDTETRRKIFSNVRSYILNCAIQIRSS</sequence>
<protein>
    <submittedName>
        <fullName evidence="1">Uncharacterized protein</fullName>
    </submittedName>
</protein>